<dbReference type="InterPro" id="IPR007889">
    <property type="entry name" value="HTH_Psq"/>
</dbReference>
<evidence type="ECO:0000256" key="1">
    <source>
        <dbReference type="ARBA" id="ARBA00004123"/>
    </source>
</evidence>
<sequence length="82" mass="9748">MKMKLDALKRLDKGESVNKITMDLGVGRTTLIGWKKKRSEIKSWCARAWIYCWCWQAVKRLWGKPVLLTRKMLQYLKIIFTS</sequence>
<accession>A0A087UUG3</accession>
<evidence type="ECO:0000313" key="4">
    <source>
        <dbReference type="Proteomes" id="UP000054359"/>
    </source>
</evidence>
<evidence type="ECO:0000313" key="3">
    <source>
        <dbReference type="EMBL" id="KFM81002.1"/>
    </source>
</evidence>
<feature type="non-terminal residue" evidence="3">
    <location>
        <position position="82"/>
    </location>
</feature>
<dbReference type="InterPro" id="IPR009057">
    <property type="entry name" value="Homeodomain-like_sf"/>
</dbReference>
<organism evidence="3 4">
    <name type="scientific">Stegodyphus mimosarum</name>
    <name type="common">African social velvet spider</name>
    <dbReference type="NCBI Taxonomy" id="407821"/>
    <lineage>
        <taxon>Eukaryota</taxon>
        <taxon>Metazoa</taxon>
        <taxon>Ecdysozoa</taxon>
        <taxon>Arthropoda</taxon>
        <taxon>Chelicerata</taxon>
        <taxon>Arachnida</taxon>
        <taxon>Araneae</taxon>
        <taxon>Araneomorphae</taxon>
        <taxon>Entelegynae</taxon>
        <taxon>Eresoidea</taxon>
        <taxon>Eresidae</taxon>
        <taxon>Stegodyphus</taxon>
    </lineage>
</organism>
<gene>
    <name evidence="3" type="ORF">X975_16229</name>
</gene>
<keyword evidence="4" id="KW-1185">Reference proteome</keyword>
<dbReference type="SUPFAM" id="SSF46689">
    <property type="entry name" value="Homeodomain-like"/>
    <property type="match status" value="1"/>
</dbReference>
<dbReference type="Pfam" id="PF04218">
    <property type="entry name" value="CENP-B_N"/>
    <property type="match status" value="1"/>
</dbReference>
<name>A0A087UUG3_STEMI</name>
<dbReference type="AlphaFoldDB" id="A0A087UUG3"/>
<proteinExistence type="predicted"/>
<dbReference type="InterPro" id="IPR036388">
    <property type="entry name" value="WH-like_DNA-bd_sf"/>
</dbReference>
<dbReference type="OrthoDB" id="5919228at2759"/>
<dbReference type="GO" id="GO:0003677">
    <property type="term" value="F:DNA binding"/>
    <property type="evidence" value="ECO:0007669"/>
    <property type="project" value="InterPro"/>
</dbReference>
<protein>
    <recommendedName>
        <fullName evidence="2">HTH psq-type domain-containing protein</fullName>
    </recommendedName>
</protein>
<dbReference type="GO" id="GO:0005634">
    <property type="term" value="C:nucleus"/>
    <property type="evidence" value="ECO:0007669"/>
    <property type="project" value="UniProtKB-SubCell"/>
</dbReference>
<dbReference type="Gene3D" id="1.10.10.10">
    <property type="entry name" value="Winged helix-like DNA-binding domain superfamily/Winged helix DNA-binding domain"/>
    <property type="match status" value="1"/>
</dbReference>
<comment type="subcellular location">
    <subcellularLocation>
        <location evidence="1">Nucleus</location>
    </subcellularLocation>
</comment>
<feature type="domain" description="HTH psq-type" evidence="2">
    <location>
        <begin position="3"/>
        <end position="41"/>
    </location>
</feature>
<reference evidence="3 4" key="1">
    <citation type="submission" date="2013-11" db="EMBL/GenBank/DDBJ databases">
        <title>Genome sequencing of Stegodyphus mimosarum.</title>
        <authorList>
            <person name="Bechsgaard J."/>
        </authorList>
    </citation>
    <scope>NUCLEOTIDE SEQUENCE [LARGE SCALE GENOMIC DNA]</scope>
</reference>
<dbReference type="EMBL" id="KK121679">
    <property type="protein sequence ID" value="KFM81002.1"/>
    <property type="molecule type" value="Genomic_DNA"/>
</dbReference>
<evidence type="ECO:0000259" key="2">
    <source>
        <dbReference type="Pfam" id="PF04218"/>
    </source>
</evidence>
<dbReference type="Proteomes" id="UP000054359">
    <property type="component" value="Unassembled WGS sequence"/>
</dbReference>